<dbReference type="InterPro" id="IPR001969">
    <property type="entry name" value="Aspartic_peptidase_AS"/>
</dbReference>
<proteinExistence type="predicted"/>
<dbReference type="EMBL" id="JAUESC010000002">
    <property type="protein sequence ID" value="KAK0604986.1"/>
    <property type="molecule type" value="Genomic_DNA"/>
</dbReference>
<dbReference type="Gene3D" id="2.40.70.10">
    <property type="entry name" value="Acid Proteases"/>
    <property type="match status" value="1"/>
</dbReference>
<dbReference type="GO" id="GO:0004190">
    <property type="term" value="F:aspartic-type endopeptidase activity"/>
    <property type="evidence" value="ECO:0007669"/>
    <property type="project" value="InterPro"/>
</dbReference>
<reference evidence="2" key="1">
    <citation type="journal article" date="2022" name="Plant J.">
        <title>Strategies of tolerance reflected in two North American maple genomes.</title>
        <authorList>
            <person name="McEvoy S.L."/>
            <person name="Sezen U.U."/>
            <person name="Trouern-Trend A."/>
            <person name="McMahon S.M."/>
            <person name="Schaberg P.G."/>
            <person name="Yang J."/>
            <person name="Wegrzyn J.L."/>
            <person name="Swenson N.G."/>
        </authorList>
    </citation>
    <scope>NUCLEOTIDE SEQUENCE</scope>
    <source>
        <strain evidence="2">NS2018</strain>
    </source>
</reference>
<dbReference type="InterPro" id="IPR023780">
    <property type="entry name" value="Chromo_domain"/>
</dbReference>
<feature type="domain" description="Chromo" evidence="1">
    <location>
        <begin position="131"/>
        <end position="175"/>
    </location>
</feature>
<organism evidence="2 3">
    <name type="scientific">Acer saccharum</name>
    <name type="common">Sugar maple</name>
    <dbReference type="NCBI Taxonomy" id="4024"/>
    <lineage>
        <taxon>Eukaryota</taxon>
        <taxon>Viridiplantae</taxon>
        <taxon>Streptophyta</taxon>
        <taxon>Embryophyta</taxon>
        <taxon>Tracheophyta</taxon>
        <taxon>Spermatophyta</taxon>
        <taxon>Magnoliopsida</taxon>
        <taxon>eudicotyledons</taxon>
        <taxon>Gunneridae</taxon>
        <taxon>Pentapetalae</taxon>
        <taxon>rosids</taxon>
        <taxon>malvids</taxon>
        <taxon>Sapindales</taxon>
        <taxon>Sapindaceae</taxon>
        <taxon>Hippocastanoideae</taxon>
        <taxon>Acereae</taxon>
        <taxon>Acer</taxon>
    </lineage>
</organism>
<protein>
    <recommendedName>
        <fullName evidence="1">Chromo domain-containing protein</fullName>
    </recommendedName>
</protein>
<accession>A0AA39T8M6</accession>
<dbReference type="SUPFAM" id="SSF50630">
    <property type="entry name" value="Acid proteases"/>
    <property type="match status" value="1"/>
</dbReference>
<keyword evidence="3" id="KW-1185">Reference proteome</keyword>
<dbReference type="InterPro" id="IPR000953">
    <property type="entry name" value="Chromo/chromo_shadow_dom"/>
</dbReference>
<sequence length="197" mass="21804">MQVGGSLQSQLVTVLIDSGSTYNFISESTARRNGLQPKTEGKMDVMVASGEKLNCPGTCSNVQLKLQRIPIVAEFFILLLEGYKKAAKKQEGIIVQVQQIEPVEKADCAREPKQVQSSLPVVNHEEAGMLPIPQAVLDQRQRKGRQEVLIHWHGLSPAKASWEDKEAMHGQFPNMTLEDKGVIKGMGDVTIIFRLVE</sequence>
<dbReference type="InterPro" id="IPR021109">
    <property type="entry name" value="Peptidase_aspartic_dom_sf"/>
</dbReference>
<evidence type="ECO:0000259" key="1">
    <source>
        <dbReference type="PROSITE" id="PS50013"/>
    </source>
</evidence>
<comment type="caution">
    <text evidence="2">The sequence shown here is derived from an EMBL/GenBank/DDBJ whole genome shotgun (WGS) entry which is preliminary data.</text>
</comment>
<dbReference type="InterPro" id="IPR016197">
    <property type="entry name" value="Chromo-like_dom_sf"/>
</dbReference>
<evidence type="ECO:0000313" key="3">
    <source>
        <dbReference type="Proteomes" id="UP001168877"/>
    </source>
</evidence>
<name>A0AA39T8M6_ACESA</name>
<evidence type="ECO:0000313" key="2">
    <source>
        <dbReference type="EMBL" id="KAK0604986.1"/>
    </source>
</evidence>
<dbReference type="Pfam" id="PF00385">
    <property type="entry name" value="Chromo"/>
    <property type="match status" value="1"/>
</dbReference>
<dbReference type="AlphaFoldDB" id="A0AA39T8M6"/>
<dbReference type="GO" id="GO:0006508">
    <property type="term" value="P:proteolysis"/>
    <property type="evidence" value="ECO:0007669"/>
    <property type="project" value="InterPro"/>
</dbReference>
<dbReference type="PROSITE" id="PS00141">
    <property type="entry name" value="ASP_PROTEASE"/>
    <property type="match status" value="1"/>
</dbReference>
<dbReference type="SUPFAM" id="SSF54160">
    <property type="entry name" value="Chromo domain-like"/>
    <property type="match status" value="1"/>
</dbReference>
<dbReference type="PROSITE" id="PS50013">
    <property type="entry name" value="CHROMO_2"/>
    <property type="match status" value="1"/>
</dbReference>
<dbReference type="Gene3D" id="2.40.50.40">
    <property type="match status" value="1"/>
</dbReference>
<gene>
    <name evidence="2" type="ORF">LWI29_021610</name>
</gene>
<dbReference type="Proteomes" id="UP001168877">
    <property type="component" value="Unassembled WGS sequence"/>
</dbReference>
<reference evidence="2" key="2">
    <citation type="submission" date="2023-06" db="EMBL/GenBank/DDBJ databases">
        <authorList>
            <person name="Swenson N.G."/>
            <person name="Wegrzyn J.L."/>
            <person name="Mcevoy S.L."/>
        </authorList>
    </citation>
    <scope>NUCLEOTIDE SEQUENCE</scope>
    <source>
        <strain evidence="2">NS2018</strain>
        <tissue evidence="2">Leaf</tissue>
    </source>
</reference>
<dbReference type="Pfam" id="PF08284">
    <property type="entry name" value="RVP_2"/>
    <property type="match status" value="1"/>
</dbReference>
<dbReference type="CDD" id="cd00303">
    <property type="entry name" value="retropepsin_like"/>
    <property type="match status" value="1"/>
</dbReference>